<name>A0A8I1GG42_9HYPH</name>
<accession>A0A8I1GG42</accession>
<dbReference type="AlphaFoldDB" id="A0A8I1GG42"/>
<dbReference type="Proteomes" id="UP000623250">
    <property type="component" value="Unassembled WGS sequence"/>
</dbReference>
<dbReference type="EMBL" id="JAEMUK010000011">
    <property type="protein sequence ID" value="MBJ7543201.1"/>
    <property type="molecule type" value="Genomic_DNA"/>
</dbReference>
<organism evidence="1 2">
    <name type="scientific">Rhodomicrobium udaipurense</name>
    <dbReference type="NCBI Taxonomy" id="1202716"/>
    <lineage>
        <taxon>Bacteria</taxon>
        <taxon>Pseudomonadati</taxon>
        <taxon>Pseudomonadota</taxon>
        <taxon>Alphaproteobacteria</taxon>
        <taxon>Hyphomicrobiales</taxon>
        <taxon>Hyphomicrobiaceae</taxon>
        <taxon>Rhodomicrobium</taxon>
    </lineage>
</organism>
<dbReference type="RefSeq" id="WP_037234002.1">
    <property type="nucleotide sequence ID" value="NZ_JAEMUK010000011.1"/>
</dbReference>
<evidence type="ECO:0000313" key="2">
    <source>
        <dbReference type="Proteomes" id="UP000623250"/>
    </source>
</evidence>
<dbReference type="InterPro" id="IPR037925">
    <property type="entry name" value="FlgE/F/G-like"/>
</dbReference>
<proteinExistence type="predicted"/>
<sequence length="255" mass="26923">MFERSARHHAYTATLALGADGGIVTTLAEPIVGWPAGNLDGAPQPLVLPPNYLDPLATSAIAYSCNLPLTRGAVPTPVLSAQFPDRIDSGSEAEFLAASFPAGNTAVIGAKGERITLRLRWVCVSADSGIGAVWRCFVRLGGHGAQNAWHAVDHDYIFEAKGGGALNAPEEISLPVRTPDGRRLRLVHPFGALTCFACEAGRVKVTKLTPDGWAKRDVARLSLLADDRVVAIFSDGMQKTVGIAAPHAKRTARAA</sequence>
<keyword evidence="2" id="KW-1185">Reference proteome</keyword>
<evidence type="ECO:0000313" key="1">
    <source>
        <dbReference type="EMBL" id="MBJ7543201.1"/>
    </source>
</evidence>
<comment type="caution">
    <text evidence="1">The sequence shown here is derived from an EMBL/GenBank/DDBJ whole genome shotgun (WGS) entry which is preliminary data.</text>
</comment>
<gene>
    <name evidence="1" type="ORF">JDN41_06485</name>
</gene>
<protein>
    <submittedName>
        <fullName evidence="1">Uncharacterized protein</fullName>
    </submittedName>
</protein>
<reference evidence="1 2" key="1">
    <citation type="submission" date="2020-12" db="EMBL/GenBank/DDBJ databases">
        <title>Revised draft genomes of Rhodomicrobium vannielii ATCC 17100 and Rhodomicrobium udaipurense JA643.</title>
        <authorList>
            <person name="Conners E.M."/>
            <person name="Davenport E.J."/>
            <person name="Bose A."/>
        </authorList>
    </citation>
    <scope>NUCLEOTIDE SEQUENCE [LARGE SCALE GENOMIC DNA]</scope>
    <source>
        <strain evidence="1 2">JA643</strain>
    </source>
</reference>
<dbReference type="SUPFAM" id="SSF117143">
    <property type="entry name" value="Flagellar hook protein flgE"/>
    <property type="match status" value="1"/>
</dbReference>